<keyword evidence="3" id="KW-0012">Acyltransferase</keyword>
<dbReference type="Pfam" id="PF02458">
    <property type="entry name" value="Transferase"/>
    <property type="match status" value="1"/>
</dbReference>
<dbReference type="Proteomes" id="UP000324897">
    <property type="component" value="Unassembled WGS sequence"/>
</dbReference>
<evidence type="ECO:0000313" key="5">
    <source>
        <dbReference type="Proteomes" id="UP000324897"/>
    </source>
</evidence>
<dbReference type="GO" id="GO:0016747">
    <property type="term" value="F:acyltransferase activity, transferring groups other than amino-acyl groups"/>
    <property type="evidence" value="ECO:0007669"/>
    <property type="project" value="UniProtKB-ARBA"/>
</dbReference>
<comment type="caution">
    <text evidence="4">The sequence shown here is derived from an EMBL/GenBank/DDBJ whole genome shotgun (WGS) entry which is preliminary data.</text>
</comment>
<protein>
    <submittedName>
        <fullName evidence="4">Uncharacterized protein</fullName>
    </submittedName>
</protein>
<sequence length="256" mass="26988">MPLEPTPETQSLHPSRDGVDDDELLLVQVTRFKCGSYVVGYTLHHLVAGGSAMATSMAAFGQATRGVAVEEQGVVQAAWNGKSVQRLWRRGGGTQGAFQPGVPLRDEVDSVAAGGRAAVQRAAVRGGAPVAVHHRGAPARRRVVNGREPPPVVPQDSGAVEQEGLVLTADAAKMGLSPDVEVYSLLGFPFGSGAPFFHMRGYVAEVGLVFLVPSISGDGRVYAYVNMFRPDMDVFKDCCSSLMAAAADRLTTLAVL</sequence>
<proteinExistence type="inferred from homology"/>
<evidence type="ECO:0000256" key="3">
    <source>
        <dbReference type="ARBA" id="ARBA00023315"/>
    </source>
</evidence>
<dbReference type="InterPro" id="IPR050317">
    <property type="entry name" value="Plant_Fungal_Acyltransferase"/>
</dbReference>
<dbReference type="InterPro" id="IPR023213">
    <property type="entry name" value="CAT-like_dom_sf"/>
</dbReference>
<accession>A0A5J9SHI8</accession>
<dbReference type="PANTHER" id="PTHR31642:SF184">
    <property type="entry name" value="SPERMIDINE HYDROXYCINNAMOYL TRANSFERASE"/>
    <property type="match status" value="1"/>
</dbReference>
<keyword evidence="5" id="KW-1185">Reference proteome</keyword>
<name>A0A5J9SHI8_9POAL</name>
<keyword evidence="2" id="KW-0808">Transferase</keyword>
<dbReference type="Gene3D" id="3.30.559.10">
    <property type="entry name" value="Chloramphenicol acetyltransferase-like domain"/>
    <property type="match status" value="2"/>
</dbReference>
<dbReference type="AlphaFoldDB" id="A0A5J9SHI8"/>
<dbReference type="EMBL" id="RWGY01000817">
    <property type="protein sequence ID" value="TVT98711.1"/>
    <property type="molecule type" value="Genomic_DNA"/>
</dbReference>
<evidence type="ECO:0000256" key="1">
    <source>
        <dbReference type="ARBA" id="ARBA00009861"/>
    </source>
</evidence>
<evidence type="ECO:0000256" key="2">
    <source>
        <dbReference type="ARBA" id="ARBA00022679"/>
    </source>
</evidence>
<gene>
    <name evidence="4" type="ORF">EJB05_55940</name>
</gene>
<evidence type="ECO:0000313" key="4">
    <source>
        <dbReference type="EMBL" id="TVT98711.1"/>
    </source>
</evidence>
<reference evidence="4 5" key="1">
    <citation type="journal article" date="2019" name="Sci. Rep.">
        <title>A high-quality genome of Eragrostis curvula grass provides insights into Poaceae evolution and supports new strategies to enhance forage quality.</title>
        <authorList>
            <person name="Carballo J."/>
            <person name="Santos B.A.C.M."/>
            <person name="Zappacosta D."/>
            <person name="Garbus I."/>
            <person name="Selva J.P."/>
            <person name="Gallo C.A."/>
            <person name="Diaz A."/>
            <person name="Albertini E."/>
            <person name="Caccamo M."/>
            <person name="Echenique V."/>
        </authorList>
    </citation>
    <scope>NUCLEOTIDE SEQUENCE [LARGE SCALE GENOMIC DNA]</scope>
    <source>
        <strain evidence="5">cv. Victoria</strain>
        <tissue evidence="4">Leaf</tissue>
    </source>
</reference>
<dbReference type="Gramene" id="TVT98711">
    <property type="protein sequence ID" value="TVT98711"/>
    <property type="gene ID" value="EJB05_55940"/>
</dbReference>
<organism evidence="4 5">
    <name type="scientific">Eragrostis curvula</name>
    <name type="common">weeping love grass</name>
    <dbReference type="NCBI Taxonomy" id="38414"/>
    <lineage>
        <taxon>Eukaryota</taxon>
        <taxon>Viridiplantae</taxon>
        <taxon>Streptophyta</taxon>
        <taxon>Embryophyta</taxon>
        <taxon>Tracheophyta</taxon>
        <taxon>Spermatophyta</taxon>
        <taxon>Magnoliopsida</taxon>
        <taxon>Liliopsida</taxon>
        <taxon>Poales</taxon>
        <taxon>Poaceae</taxon>
        <taxon>PACMAD clade</taxon>
        <taxon>Chloridoideae</taxon>
        <taxon>Eragrostideae</taxon>
        <taxon>Eragrostidinae</taxon>
        <taxon>Eragrostis</taxon>
    </lineage>
</organism>
<dbReference type="OrthoDB" id="689578at2759"/>
<dbReference type="PANTHER" id="PTHR31642">
    <property type="entry name" value="TRICHOTHECENE 3-O-ACETYLTRANSFERASE"/>
    <property type="match status" value="1"/>
</dbReference>
<feature type="non-terminal residue" evidence="4">
    <location>
        <position position="1"/>
    </location>
</feature>
<comment type="similarity">
    <text evidence="1">Belongs to the plant acyltransferase family.</text>
</comment>